<evidence type="ECO:0000256" key="1">
    <source>
        <dbReference type="ARBA" id="ARBA00022737"/>
    </source>
</evidence>
<name>A0A506UQ81_9PROT</name>
<dbReference type="GO" id="GO:0035269">
    <property type="term" value="P:protein O-linked glycosylation via mannose"/>
    <property type="evidence" value="ECO:0007669"/>
    <property type="project" value="TreeGrafter"/>
</dbReference>
<dbReference type="SMART" id="SM00028">
    <property type="entry name" value="TPR"/>
    <property type="match status" value="7"/>
</dbReference>
<dbReference type="Proteomes" id="UP000315037">
    <property type="component" value="Unassembled WGS sequence"/>
</dbReference>
<keyword evidence="5" id="KW-1185">Reference proteome</keyword>
<keyword evidence="1" id="KW-0677">Repeat</keyword>
<evidence type="ECO:0000313" key="5">
    <source>
        <dbReference type="Proteomes" id="UP000315037"/>
    </source>
</evidence>
<dbReference type="InterPro" id="IPR052384">
    <property type="entry name" value="TMTC_O-mannosyltransferase"/>
</dbReference>
<dbReference type="EMBL" id="SORZ01000001">
    <property type="protein sequence ID" value="TPW35474.1"/>
    <property type="molecule type" value="Genomic_DNA"/>
</dbReference>
<dbReference type="InterPro" id="IPR013105">
    <property type="entry name" value="TPR_2"/>
</dbReference>
<dbReference type="PANTHER" id="PTHR44216">
    <property type="entry name" value="PROTEIN O-MANNOSYL-TRANSFERASE TMTC2"/>
    <property type="match status" value="1"/>
</dbReference>
<accession>A0A506UQ81</accession>
<dbReference type="SUPFAM" id="SSF48452">
    <property type="entry name" value="TPR-like"/>
    <property type="match status" value="1"/>
</dbReference>
<dbReference type="InterPro" id="IPR019734">
    <property type="entry name" value="TPR_rpt"/>
</dbReference>
<dbReference type="RefSeq" id="WP_165599991.1">
    <property type="nucleotide sequence ID" value="NZ_SORZ01000001.1"/>
</dbReference>
<evidence type="ECO:0000256" key="3">
    <source>
        <dbReference type="PROSITE-ProRule" id="PRU00339"/>
    </source>
</evidence>
<dbReference type="SUPFAM" id="SSF53756">
    <property type="entry name" value="UDP-Glycosyltransferase/glycogen phosphorylase"/>
    <property type="match status" value="1"/>
</dbReference>
<dbReference type="AlphaFoldDB" id="A0A506UQ81"/>
<dbReference type="PANTHER" id="PTHR44216:SF3">
    <property type="entry name" value="PROTEIN O-MANNOSYL-TRANSFERASE TMTC2"/>
    <property type="match status" value="1"/>
</dbReference>
<dbReference type="Pfam" id="PF07719">
    <property type="entry name" value="TPR_2"/>
    <property type="match status" value="1"/>
</dbReference>
<feature type="repeat" description="TPR" evidence="3">
    <location>
        <begin position="85"/>
        <end position="118"/>
    </location>
</feature>
<dbReference type="Gene3D" id="3.40.50.2000">
    <property type="entry name" value="Glycogen Phosphorylase B"/>
    <property type="match status" value="1"/>
</dbReference>
<evidence type="ECO:0000313" key="4">
    <source>
        <dbReference type="EMBL" id="TPW35474.1"/>
    </source>
</evidence>
<gene>
    <name evidence="4" type="ORF">E3202_00320</name>
</gene>
<protein>
    <submittedName>
        <fullName evidence="4">Tetratricopeptide repeat protein</fullName>
    </submittedName>
</protein>
<dbReference type="GO" id="GO:0000030">
    <property type="term" value="F:mannosyltransferase activity"/>
    <property type="evidence" value="ECO:0007669"/>
    <property type="project" value="TreeGrafter"/>
</dbReference>
<comment type="caution">
    <text evidence="4">The sequence shown here is derived from an EMBL/GenBank/DDBJ whole genome shotgun (WGS) entry which is preliminary data.</text>
</comment>
<proteinExistence type="predicted"/>
<sequence length="616" mass="66327">MSASPFLHEGETRDEKLTRARQALQSGRLEEAAGLAREAALGSMAPDAVHILAAIALLQDMPAQAIALASRALQLHPAAPPALQSRLHQVLGRAFLREGQAEAAHAAFALAVALLPEEAAAHAGLGEAELALGAAAQASASFRHALRLAPAEPMLWFWLGSAAQQAGQLEEAAQAFGRLVELCPGDAGARASWAAVLLDQGRLAESRALLEEADRLLPDQRPTLNNLALVLMRLGDLAGASALFDRLIDGQDAPGEALSPQQATLRLNQGTVLYERGRLAEAEALFRTVSQAEGGDKPESGLSGPAAQARFNLAAVHLARGAWQQGWEAFEARQVLADLVPQPLKALPLWDGSAGQDPVWVYGEQGLGDMVQFLRFLPALSARRPVRLWMPPDMQALAGRVRGLDKTRLQAGAPHAPTAGEMRVSLLSLPFLLGGGHGCAPRPDPYLTPSCQSAAKAATARKRPLVGLCWSGNPHYLFDCRRSIPVNCLEPLRNLSGLRFRALQKDGPVPDWMERCSEEALASVEGFARAVEECDLVISVDTLTAHLAGALGRPLWLLNRRGGDWRWQQPHWYRDVLQFTPTAEGLPEEGWAETTARLHRHLLAWQHEQEGSGPES</sequence>
<organism evidence="4 5">
    <name type="scientific">Oecophyllibacter saccharovorans</name>
    <dbReference type="NCBI Taxonomy" id="2558360"/>
    <lineage>
        <taxon>Bacteria</taxon>
        <taxon>Pseudomonadati</taxon>
        <taxon>Pseudomonadota</taxon>
        <taxon>Alphaproteobacteria</taxon>
        <taxon>Acetobacterales</taxon>
        <taxon>Acetobacteraceae</taxon>
        <taxon>Oecophyllibacter</taxon>
    </lineage>
</organism>
<reference evidence="4 5" key="1">
    <citation type="submission" date="2019-03" db="EMBL/GenBank/DDBJ databases">
        <title>The complete genome sequence of Neokomagataea sp. Jb2 NBRC113641.</title>
        <authorList>
            <person name="Chua K.-O."/>
            <person name="Chan K.-G."/>
            <person name="See-Too W.-S."/>
        </authorList>
    </citation>
    <scope>NUCLEOTIDE SEQUENCE [LARGE SCALE GENOMIC DNA]</scope>
    <source>
        <strain evidence="4 5">Jb2</strain>
    </source>
</reference>
<feature type="repeat" description="TPR" evidence="3">
    <location>
        <begin position="153"/>
        <end position="186"/>
    </location>
</feature>
<dbReference type="PROSITE" id="PS50005">
    <property type="entry name" value="TPR"/>
    <property type="match status" value="3"/>
</dbReference>
<dbReference type="Pfam" id="PF13432">
    <property type="entry name" value="TPR_16"/>
    <property type="match status" value="1"/>
</dbReference>
<feature type="repeat" description="TPR" evidence="3">
    <location>
        <begin position="119"/>
        <end position="152"/>
    </location>
</feature>
<dbReference type="InterPro" id="IPR011990">
    <property type="entry name" value="TPR-like_helical_dom_sf"/>
</dbReference>
<dbReference type="Pfam" id="PF13424">
    <property type="entry name" value="TPR_12"/>
    <property type="match status" value="1"/>
</dbReference>
<keyword evidence="2 3" id="KW-0802">TPR repeat</keyword>
<dbReference type="Gene3D" id="1.25.40.10">
    <property type="entry name" value="Tetratricopeptide repeat domain"/>
    <property type="match status" value="1"/>
</dbReference>
<evidence type="ECO:0000256" key="2">
    <source>
        <dbReference type="ARBA" id="ARBA00022803"/>
    </source>
</evidence>